<dbReference type="Proteomes" id="UP000887116">
    <property type="component" value="Unassembled WGS sequence"/>
</dbReference>
<sequence>MHEVFGLQIVKFGFEWQLIAIVKAVNITNFCAAASKVPNKDPYLSFCSSSSSLFDEDPVFLSFCPKLHIPLDDTLNL</sequence>
<name>A0A8X6GZS1_TRICU</name>
<proteinExistence type="predicted"/>
<dbReference type="AlphaFoldDB" id="A0A8X6GZS1"/>
<keyword evidence="2" id="KW-1185">Reference proteome</keyword>
<protein>
    <submittedName>
        <fullName evidence="1">Uncharacterized protein</fullName>
    </submittedName>
</protein>
<evidence type="ECO:0000313" key="1">
    <source>
        <dbReference type="EMBL" id="GFR14353.1"/>
    </source>
</evidence>
<accession>A0A8X6GZS1</accession>
<dbReference type="EMBL" id="BMAO01027074">
    <property type="protein sequence ID" value="GFR14353.1"/>
    <property type="molecule type" value="Genomic_DNA"/>
</dbReference>
<gene>
    <name evidence="1" type="ORF">TNCT_239901</name>
</gene>
<comment type="caution">
    <text evidence="1">The sequence shown here is derived from an EMBL/GenBank/DDBJ whole genome shotgun (WGS) entry which is preliminary data.</text>
</comment>
<reference evidence="1" key="1">
    <citation type="submission" date="2020-07" db="EMBL/GenBank/DDBJ databases">
        <title>Multicomponent nature underlies the extraordinary mechanical properties of spider dragline silk.</title>
        <authorList>
            <person name="Kono N."/>
            <person name="Nakamura H."/>
            <person name="Mori M."/>
            <person name="Yoshida Y."/>
            <person name="Ohtoshi R."/>
            <person name="Malay A.D."/>
            <person name="Moran D.A.P."/>
            <person name="Tomita M."/>
            <person name="Numata K."/>
            <person name="Arakawa K."/>
        </authorList>
    </citation>
    <scope>NUCLEOTIDE SEQUENCE</scope>
</reference>
<evidence type="ECO:0000313" key="2">
    <source>
        <dbReference type="Proteomes" id="UP000887116"/>
    </source>
</evidence>
<organism evidence="1 2">
    <name type="scientific">Trichonephila clavata</name>
    <name type="common">Joro spider</name>
    <name type="synonym">Nephila clavata</name>
    <dbReference type="NCBI Taxonomy" id="2740835"/>
    <lineage>
        <taxon>Eukaryota</taxon>
        <taxon>Metazoa</taxon>
        <taxon>Ecdysozoa</taxon>
        <taxon>Arthropoda</taxon>
        <taxon>Chelicerata</taxon>
        <taxon>Arachnida</taxon>
        <taxon>Araneae</taxon>
        <taxon>Araneomorphae</taxon>
        <taxon>Entelegynae</taxon>
        <taxon>Araneoidea</taxon>
        <taxon>Nephilidae</taxon>
        <taxon>Trichonephila</taxon>
    </lineage>
</organism>